<evidence type="ECO:0008006" key="3">
    <source>
        <dbReference type="Google" id="ProtNLM"/>
    </source>
</evidence>
<proteinExistence type="predicted"/>
<protein>
    <recommendedName>
        <fullName evidence="3">Alpha-N-acetylgalactosaminidase</fullName>
    </recommendedName>
</protein>
<reference evidence="1" key="1">
    <citation type="submission" date="2020-10" db="EMBL/GenBank/DDBJ databases">
        <authorList>
            <person name="Gilroy R."/>
        </authorList>
    </citation>
    <scope>NUCLEOTIDE SEQUENCE</scope>
    <source>
        <strain evidence="1">CHK176-6737</strain>
    </source>
</reference>
<name>A0A9D1SND9_9FIRM</name>
<dbReference type="EMBL" id="DVNM01000012">
    <property type="protein sequence ID" value="HIU68778.1"/>
    <property type="molecule type" value="Genomic_DNA"/>
</dbReference>
<dbReference type="SUPFAM" id="SSF51445">
    <property type="entry name" value="(Trans)glycosidases"/>
    <property type="match status" value="1"/>
</dbReference>
<dbReference type="InterPro" id="IPR017853">
    <property type="entry name" value="GH"/>
</dbReference>
<accession>A0A9D1SND9</accession>
<evidence type="ECO:0000313" key="1">
    <source>
        <dbReference type="EMBL" id="HIU68778.1"/>
    </source>
</evidence>
<dbReference type="AlphaFoldDB" id="A0A9D1SND9"/>
<evidence type="ECO:0000313" key="2">
    <source>
        <dbReference type="Proteomes" id="UP000824125"/>
    </source>
</evidence>
<dbReference type="Proteomes" id="UP000824125">
    <property type="component" value="Unassembled WGS sequence"/>
</dbReference>
<organism evidence="1 2">
    <name type="scientific">Candidatus Scybalenecus merdavium</name>
    <dbReference type="NCBI Taxonomy" id="2840939"/>
    <lineage>
        <taxon>Bacteria</taxon>
        <taxon>Bacillati</taxon>
        <taxon>Bacillota</taxon>
        <taxon>Clostridia</taxon>
        <taxon>Eubacteriales</taxon>
        <taxon>Oscillospiraceae</taxon>
        <taxon>Oscillospiraceae incertae sedis</taxon>
        <taxon>Candidatus Scybalenecus</taxon>
    </lineage>
</organism>
<dbReference type="Gene3D" id="3.20.20.70">
    <property type="entry name" value="Aldolase class I"/>
    <property type="match status" value="1"/>
</dbReference>
<reference evidence="1" key="2">
    <citation type="journal article" date="2021" name="PeerJ">
        <title>Extensive microbial diversity within the chicken gut microbiome revealed by metagenomics and culture.</title>
        <authorList>
            <person name="Gilroy R."/>
            <person name="Ravi A."/>
            <person name="Getino M."/>
            <person name="Pursley I."/>
            <person name="Horton D.L."/>
            <person name="Alikhan N.F."/>
            <person name="Baker D."/>
            <person name="Gharbi K."/>
            <person name="Hall N."/>
            <person name="Watson M."/>
            <person name="Adriaenssens E.M."/>
            <person name="Foster-Nyarko E."/>
            <person name="Jarju S."/>
            <person name="Secka A."/>
            <person name="Antonio M."/>
            <person name="Oren A."/>
            <person name="Chaudhuri R.R."/>
            <person name="La Ragione R."/>
            <person name="Hildebrand F."/>
            <person name="Pallen M.J."/>
        </authorList>
    </citation>
    <scope>NUCLEOTIDE SEQUENCE</scope>
    <source>
        <strain evidence="1">CHK176-6737</strain>
    </source>
</reference>
<comment type="caution">
    <text evidence="1">The sequence shown here is derived from an EMBL/GenBank/DDBJ whole genome shotgun (WGS) entry which is preliminary data.</text>
</comment>
<gene>
    <name evidence="1" type="ORF">IAD23_02320</name>
</gene>
<sequence>MEYFIENKTVRREFRIQQNHLISGPVENKLSGDVFVPDGNGSEFTVRFTDGEEISSKSVPLTDIRQEKDGTIFTFEERCATTVRVAFQSSADGKYIKKRVMLSQSANKPIDYVLLENVGIINSKSHFTVRAEDQDEFYFDGYYYSLGQPFYIDSFFYGCEFPATSNKIKHGLGYVKYYLGKTIAPGKIFKFPITILGAAKASDMTSLQTAFFAYIDSISTKAPYRVQYNSWYDHMLDITPANIRKSFFEIEKGLTRHGVPTLDAYVIDDGWNDYRSDFWTMNRKFEDGLFEYTRISRSLGSRFGLWFGPRGGYSAQTGFAKRIEKGGNGYFNKESKDICIGSEKYVKNAEDFLIQNTLDYEIDYWKLDGFCLKPCKDPTHDHITGGYKEMYYITEMWSRWINVFVHLKKARPGIYLNMTSYVTPSPWWLKYVDCLWIQNSGDIGFADNAQGQRKVEAEITYRDNRYWDFLCKRALQFPPSRLYNHEPIYGNTAKISYTDREFEKYLFSNAVRGQAFNELYLSYNMLNEAKWTALAKVLTWARENHHILKHAHFLGGDPAENNVYEYTAWTEDGEGIVALRNPSSEAAEVTVTLNKLMGVPETLQDAKRWAIYDDYAPETEKTFSYNQKMEVTLLPFEFKLYQFGKTDPRYKGMPPVNTFTISFTCNEDNCTICENEDVRVQIDDGSILFTVDGTTLRSSSETVIGKDAFLVRERNKCIKIYIAGQLDNAVCNTNAKDTVSTDFADSPLFTLQNKALAYDEIPQDEKAQPKKWFKL</sequence>
<dbReference type="InterPro" id="IPR013785">
    <property type="entry name" value="Aldolase_TIM"/>
</dbReference>